<keyword evidence="2 12" id="KW-0808">Transferase</keyword>
<dbReference type="OrthoDB" id="62560at2759"/>
<dbReference type="PANTHER" id="PTHR12729">
    <property type="entry name" value="TRNA(HIS) GUANYLYLTRANSFERASE-RELATED"/>
    <property type="match status" value="1"/>
</dbReference>
<feature type="binding site" evidence="13">
    <location>
        <begin position="96"/>
        <end position="97"/>
    </location>
    <ligand>
        <name>GTP</name>
        <dbReference type="ChEBI" id="CHEBI:37565"/>
    </ligand>
</feature>
<evidence type="ECO:0000256" key="10">
    <source>
        <dbReference type="ARBA" id="ARBA00058346"/>
    </source>
</evidence>
<dbReference type="EMBL" id="OV121134">
    <property type="protein sequence ID" value="CAH0553165.1"/>
    <property type="molecule type" value="Genomic_DNA"/>
</dbReference>
<feature type="binding site" evidence="14">
    <location>
        <position position="51"/>
    </location>
    <ligand>
        <name>Mg(2+)</name>
        <dbReference type="ChEBI" id="CHEBI:18420"/>
        <label>1</label>
        <note>catalytic</note>
    </ligand>
</feature>
<keyword evidence="6 12" id="KW-0547">Nucleotide-binding</keyword>
<proteinExistence type="inferred from homology"/>
<feature type="binding site" evidence="14">
    <location>
        <position position="97"/>
    </location>
    <ligand>
        <name>Mg(2+)</name>
        <dbReference type="ChEBI" id="CHEBI:18420"/>
        <label>1</label>
        <note>catalytic</note>
    </ligand>
</feature>
<evidence type="ECO:0000256" key="13">
    <source>
        <dbReference type="PIRSR" id="PIRSR028980-1"/>
    </source>
</evidence>
<dbReference type="Pfam" id="PF04446">
    <property type="entry name" value="Thg1"/>
    <property type="match status" value="1"/>
</dbReference>
<dbReference type="EC" id="2.7.7.79" evidence="12"/>
<keyword evidence="8 12" id="KW-0342">GTP-binding</keyword>
<evidence type="ECO:0000256" key="5">
    <source>
        <dbReference type="ARBA" id="ARBA00022723"/>
    </source>
</evidence>
<evidence type="ECO:0000256" key="7">
    <source>
        <dbReference type="ARBA" id="ARBA00022842"/>
    </source>
</evidence>
<comment type="catalytic activity">
    <reaction evidence="9 12">
        <text>a 5'-end ribonucleotide-tRNA(His) + GTP + ATP + H2O = a 5'-end phospho-guanosine-ribonucleotide-tRNA(His) + AMP + 2 diphosphate + H(+)</text>
        <dbReference type="Rhea" id="RHEA:54564"/>
        <dbReference type="Rhea" id="RHEA-COMP:14193"/>
        <dbReference type="Rhea" id="RHEA-COMP:14917"/>
        <dbReference type="ChEBI" id="CHEBI:15377"/>
        <dbReference type="ChEBI" id="CHEBI:15378"/>
        <dbReference type="ChEBI" id="CHEBI:30616"/>
        <dbReference type="ChEBI" id="CHEBI:33019"/>
        <dbReference type="ChEBI" id="CHEBI:37565"/>
        <dbReference type="ChEBI" id="CHEBI:138282"/>
        <dbReference type="ChEBI" id="CHEBI:141847"/>
        <dbReference type="ChEBI" id="CHEBI:456215"/>
        <dbReference type="EC" id="2.7.7.79"/>
    </reaction>
</comment>
<evidence type="ECO:0000256" key="6">
    <source>
        <dbReference type="ARBA" id="ARBA00022741"/>
    </source>
</evidence>
<dbReference type="PANTHER" id="PTHR12729:SF6">
    <property type="entry name" value="TRNA(HIS) GUANYLYLTRANSFERASE-RELATED"/>
    <property type="match status" value="1"/>
</dbReference>
<evidence type="ECO:0000256" key="8">
    <source>
        <dbReference type="ARBA" id="ARBA00023134"/>
    </source>
</evidence>
<feature type="domain" description="tRNAHis guanylyltransferase catalytic" evidence="15">
    <location>
        <begin position="27"/>
        <end position="156"/>
    </location>
</feature>
<dbReference type="Gene3D" id="3.30.70.3000">
    <property type="match status" value="1"/>
</dbReference>
<comment type="function">
    <text evidence="10">Adds a GMP to the 5'-end of tRNA(His) after transcription and RNase P cleavage. This step is essential for proper recognition of the tRNA and for the fidelity of protein synthesis. Also functions as a guanyl-nucleotide exchange factor/GEF for the MFN1 and MFN2 mitofusins thereby regulating mitochondrial fusion. By regulating both mitochondrial dynamics and bioenergetic function, it contributes to cell survival following oxidative stress.</text>
</comment>
<sequence length="299" mass="35669">MKLVSTIFKYLEKRSLYTTSTMAKSKFEYVKNFECDENLLPNCWIVVRVDGKSFHKFTTKHSFKKPNDSQALWLMNKAASVVMDEFKDILLSYGQSDEYSFVLRKDSMLYNRRKTKIMTYINSLFSSAYVFFWNEYFPDVKLKYPPSFDSRVVLYPSDENLRDYLSWRQADCHINNLYNTVFWALVQKGHLTNTEAEQRLCGTFSSDKNEILFTEFNTNYNNEPLMYRKGTILIRKKIKSPKSGKNKIIILPLHEDLIQDQFWKKNFEILEIQATQFYDWPPELEIPEFVKKQFKIETN</sequence>
<dbReference type="InterPro" id="IPR025845">
    <property type="entry name" value="Thg1_C_dom"/>
</dbReference>
<dbReference type="GO" id="GO:0000287">
    <property type="term" value="F:magnesium ion binding"/>
    <property type="evidence" value="ECO:0007669"/>
    <property type="project" value="UniProtKB-UniRule"/>
</dbReference>
<dbReference type="GO" id="GO:0006400">
    <property type="term" value="P:tRNA modification"/>
    <property type="evidence" value="ECO:0007669"/>
    <property type="project" value="UniProtKB-UniRule"/>
</dbReference>
<feature type="binding site" evidence="14">
    <location>
        <position position="50"/>
    </location>
    <ligand>
        <name>Mg(2+)</name>
        <dbReference type="ChEBI" id="CHEBI:18420"/>
        <label>2</label>
        <note>catalytic</note>
    </ligand>
</feature>
<comment type="cofactor">
    <cofactor evidence="14">
        <name>Mg(2+)</name>
        <dbReference type="ChEBI" id="CHEBI:18420"/>
    </cofactor>
    <text evidence="14">Binds 2 magnesium ions per subunit.</text>
</comment>
<evidence type="ECO:0000256" key="12">
    <source>
        <dbReference type="PIRNR" id="PIRNR028980"/>
    </source>
</evidence>
<evidence type="ECO:0000256" key="4">
    <source>
        <dbReference type="ARBA" id="ARBA00022695"/>
    </source>
</evidence>
<evidence type="ECO:0000256" key="9">
    <source>
        <dbReference type="ARBA" id="ARBA00047281"/>
    </source>
</evidence>
<evidence type="ECO:0000259" key="16">
    <source>
        <dbReference type="Pfam" id="PF14413"/>
    </source>
</evidence>
<feature type="binding site" evidence="14">
    <location>
        <position position="97"/>
    </location>
    <ligand>
        <name>Mg(2+)</name>
        <dbReference type="ChEBI" id="CHEBI:18420"/>
        <label>2</label>
        <note>catalytic</note>
    </ligand>
</feature>
<dbReference type="Pfam" id="PF14413">
    <property type="entry name" value="Thg1C"/>
    <property type="match status" value="1"/>
</dbReference>
<dbReference type="Proteomes" id="UP001154078">
    <property type="component" value="Chromosome 3"/>
</dbReference>
<evidence type="ECO:0000313" key="17">
    <source>
        <dbReference type="EMBL" id="CAH0553165.1"/>
    </source>
</evidence>
<dbReference type="PIRSF" id="PIRSF028980">
    <property type="entry name" value="tRNAHis_guanylyltransferase"/>
    <property type="match status" value="1"/>
</dbReference>
<comment type="subunit">
    <text evidence="11">Homotetramer. Interacts with MFN1 and MFN2; functions as a guanyl-nucleotide exchange factor/GEF for MFN2 and also probably MFN1.</text>
</comment>
<name>A0A9P0B285_BRAAE</name>
<evidence type="ECO:0000259" key="15">
    <source>
        <dbReference type="Pfam" id="PF04446"/>
    </source>
</evidence>
<feature type="binding site" evidence="14">
    <location>
        <position position="50"/>
    </location>
    <ligand>
        <name>Mg(2+)</name>
        <dbReference type="ChEBI" id="CHEBI:18420"/>
        <label>1</label>
        <note>catalytic</note>
    </ligand>
</feature>
<feature type="domain" description="Thg1 C-terminal" evidence="16">
    <location>
        <begin position="159"/>
        <end position="243"/>
    </location>
</feature>
<dbReference type="GO" id="GO:0008193">
    <property type="term" value="F:tRNA guanylyltransferase activity"/>
    <property type="evidence" value="ECO:0007669"/>
    <property type="project" value="UniProtKB-UniRule"/>
</dbReference>
<dbReference type="InterPro" id="IPR038469">
    <property type="entry name" value="tRNAHis_GuaTrfase_Thg1_sf"/>
</dbReference>
<dbReference type="FunFam" id="3.30.70.3000:FF:000001">
    <property type="entry name" value="tRNA(His) guanylyltransferase"/>
    <property type="match status" value="1"/>
</dbReference>
<protein>
    <recommendedName>
        <fullName evidence="12">tRNA(His) guanylyltransferase</fullName>
        <ecNumber evidence="12">2.7.7.79</ecNumber>
    </recommendedName>
    <alternativeName>
        <fullName evidence="12">tRNA-histidine guanylyltransferase</fullName>
    </alternativeName>
</protein>
<keyword evidence="5 12" id="KW-0479">Metal-binding</keyword>
<accession>A0A9P0B285</accession>
<feature type="binding site" evidence="13">
    <location>
        <begin position="50"/>
        <end position="55"/>
    </location>
    <ligand>
        <name>GTP</name>
        <dbReference type="ChEBI" id="CHEBI:37565"/>
    </ligand>
</feature>
<evidence type="ECO:0000256" key="2">
    <source>
        <dbReference type="ARBA" id="ARBA00022679"/>
    </source>
</evidence>
<gene>
    <name evidence="17" type="ORF">MELIAE_LOCUS5251</name>
</gene>
<evidence type="ECO:0000256" key="11">
    <source>
        <dbReference type="ARBA" id="ARBA00065710"/>
    </source>
</evidence>
<keyword evidence="3 12" id="KW-0819">tRNA processing</keyword>
<dbReference type="InterPro" id="IPR024956">
    <property type="entry name" value="tRNAHis_GuaTrfase_cat"/>
</dbReference>
<evidence type="ECO:0000256" key="1">
    <source>
        <dbReference type="ARBA" id="ARBA00010113"/>
    </source>
</evidence>
<reference evidence="17" key="1">
    <citation type="submission" date="2021-12" db="EMBL/GenBank/DDBJ databases">
        <authorList>
            <person name="King R."/>
        </authorList>
    </citation>
    <scope>NUCLEOTIDE SEQUENCE</scope>
</reference>
<dbReference type="GO" id="GO:0005525">
    <property type="term" value="F:GTP binding"/>
    <property type="evidence" value="ECO:0007669"/>
    <property type="project" value="UniProtKB-UniRule"/>
</dbReference>
<keyword evidence="18" id="KW-1185">Reference proteome</keyword>
<evidence type="ECO:0000313" key="18">
    <source>
        <dbReference type="Proteomes" id="UP001154078"/>
    </source>
</evidence>
<evidence type="ECO:0000256" key="14">
    <source>
        <dbReference type="PIRSR" id="PIRSR028980-2"/>
    </source>
</evidence>
<dbReference type="InterPro" id="IPR007537">
    <property type="entry name" value="tRNAHis_GuaTrfase_Thg1"/>
</dbReference>
<comment type="similarity">
    <text evidence="1 12">Belongs to the tRNA(His) guanylyltransferase family.</text>
</comment>
<dbReference type="AlphaFoldDB" id="A0A9P0B285"/>
<organism evidence="17 18">
    <name type="scientific">Brassicogethes aeneus</name>
    <name type="common">Rape pollen beetle</name>
    <name type="synonym">Meligethes aeneus</name>
    <dbReference type="NCBI Taxonomy" id="1431903"/>
    <lineage>
        <taxon>Eukaryota</taxon>
        <taxon>Metazoa</taxon>
        <taxon>Ecdysozoa</taxon>
        <taxon>Arthropoda</taxon>
        <taxon>Hexapoda</taxon>
        <taxon>Insecta</taxon>
        <taxon>Pterygota</taxon>
        <taxon>Neoptera</taxon>
        <taxon>Endopterygota</taxon>
        <taxon>Coleoptera</taxon>
        <taxon>Polyphaga</taxon>
        <taxon>Cucujiformia</taxon>
        <taxon>Nitidulidae</taxon>
        <taxon>Meligethinae</taxon>
        <taxon>Brassicogethes</taxon>
    </lineage>
</organism>
<evidence type="ECO:0000256" key="3">
    <source>
        <dbReference type="ARBA" id="ARBA00022694"/>
    </source>
</evidence>
<keyword evidence="4 12" id="KW-0548">Nucleotidyltransferase</keyword>
<keyword evidence="7 12" id="KW-0460">Magnesium</keyword>